<evidence type="ECO:0000313" key="2">
    <source>
        <dbReference type="EMBL" id="NKE06083.1"/>
    </source>
</evidence>
<evidence type="ECO:0000256" key="1">
    <source>
        <dbReference type="SAM" id="MobiDB-lite"/>
    </source>
</evidence>
<protein>
    <submittedName>
        <fullName evidence="2">Uncharacterized protein</fullName>
    </submittedName>
</protein>
<dbReference type="EMBL" id="JAAVUM010000007">
    <property type="protein sequence ID" value="NKE06083.1"/>
    <property type="molecule type" value="Genomic_DNA"/>
</dbReference>
<evidence type="ECO:0000313" key="3">
    <source>
        <dbReference type="Proteomes" id="UP000587942"/>
    </source>
</evidence>
<proteinExistence type="predicted"/>
<name>A0A846TC14_9BACI</name>
<accession>A0A846TC14</accession>
<feature type="region of interest" description="Disordered" evidence="1">
    <location>
        <begin position="1"/>
        <end position="26"/>
    </location>
</feature>
<sequence>MNLFQGNWRNHSVGREESEVDSQMGEVFDEIDKGRAREFYETGFRPKGKSSGKPLILAPPVIRSVEEKPPSRRQFTIEEVEEESSDILEVIGGSDEYIEEETQEEYEESSSEILFDESSNLPDEEASQLFAVDESADEPFYYEDRDESVEYQHGSDDHDYESDDHAYESNDLAYESSESSSEPMKLATAAYSGKNSMTELTKVRLPLHLADVELEIDIFDTFTLARPISDVSNVECSLHSIDAEVLLPSASLFTKGTLLLNIDYACTDKSGTMHSLMIHIPWKKIIPVKWIHQPELSSKNSKEYLFTSNLGMEEGYTREYRESLVEKVEFSLSGLHCVWNEQFIHNGRVMVQGTAKMKIDLFQKQCLDLNRLLSK</sequence>
<organism evidence="2 3">
    <name type="scientific">Mesobacillus selenatarsenatis</name>
    <dbReference type="NCBI Taxonomy" id="388741"/>
    <lineage>
        <taxon>Bacteria</taxon>
        <taxon>Bacillati</taxon>
        <taxon>Bacillota</taxon>
        <taxon>Bacilli</taxon>
        <taxon>Bacillales</taxon>
        <taxon>Bacillaceae</taxon>
        <taxon>Mesobacillus</taxon>
    </lineage>
</organism>
<reference evidence="2 3" key="1">
    <citation type="submission" date="2020-03" db="EMBL/GenBank/DDBJ databases">
        <authorList>
            <person name="Sun Q."/>
        </authorList>
    </citation>
    <scope>NUCLEOTIDE SEQUENCE [LARGE SCALE GENOMIC DNA]</scope>
    <source>
        <strain evidence="2 3">KACC 21451</strain>
    </source>
</reference>
<feature type="region of interest" description="Disordered" evidence="1">
    <location>
        <begin position="42"/>
        <end position="114"/>
    </location>
</feature>
<dbReference type="AlphaFoldDB" id="A0A846TC14"/>
<feature type="compositionally biased region" description="Acidic residues" evidence="1">
    <location>
        <begin position="96"/>
        <end position="110"/>
    </location>
</feature>
<gene>
    <name evidence="2" type="ORF">GWK17_11495</name>
</gene>
<feature type="compositionally biased region" description="Polar residues" evidence="1">
    <location>
        <begin position="1"/>
        <end position="10"/>
    </location>
</feature>
<dbReference type="Proteomes" id="UP000587942">
    <property type="component" value="Unassembled WGS sequence"/>
</dbReference>
<comment type="caution">
    <text evidence="2">The sequence shown here is derived from an EMBL/GenBank/DDBJ whole genome shotgun (WGS) entry which is preliminary data.</text>
</comment>